<keyword evidence="11" id="KW-1185">Reference proteome</keyword>
<dbReference type="InterPro" id="IPR001680">
    <property type="entry name" value="WD40_rpt"/>
</dbReference>
<dbReference type="EMBL" id="MU826826">
    <property type="protein sequence ID" value="KAJ7375351.1"/>
    <property type="molecule type" value="Genomic_DNA"/>
</dbReference>
<dbReference type="PANTHER" id="PTHR44215">
    <property type="entry name" value="WD REPEAT-CONTAINING PROTEIN 75"/>
    <property type="match status" value="1"/>
</dbReference>
<feature type="domain" description="WD repeat-containing protein 75 second beta-propeller" evidence="9">
    <location>
        <begin position="186"/>
        <end position="445"/>
    </location>
</feature>
<keyword evidence="4 8" id="KW-0853">WD repeat</keyword>
<dbReference type="PROSITE" id="PS50082">
    <property type="entry name" value="WD_REPEATS_2"/>
    <property type="match status" value="1"/>
</dbReference>
<dbReference type="InterPro" id="IPR015943">
    <property type="entry name" value="WD40/YVTN_repeat-like_dom_sf"/>
</dbReference>
<protein>
    <submittedName>
        <fullName evidence="10">WD repeat-containing protein 75</fullName>
    </submittedName>
</protein>
<dbReference type="OrthoDB" id="4096at2759"/>
<organism evidence="10 11">
    <name type="scientific">Desmophyllum pertusum</name>
    <dbReference type="NCBI Taxonomy" id="174260"/>
    <lineage>
        <taxon>Eukaryota</taxon>
        <taxon>Metazoa</taxon>
        <taxon>Cnidaria</taxon>
        <taxon>Anthozoa</taxon>
        <taxon>Hexacorallia</taxon>
        <taxon>Scleractinia</taxon>
        <taxon>Caryophylliina</taxon>
        <taxon>Caryophylliidae</taxon>
        <taxon>Desmophyllum</taxon>
    </lineage>
</organism>
<dbReference type="GO" id="GO:0003723">
    <property type="term" value="F:RNA binding"/>
    <property type="evidence" value="ECO:0007669"/>
    <property type="project" value="InterPro"/>
</dbReference>
<keyword evidence="6" id="KW-0804">Transcription</keyword>
<dbReference type="GO" id="GO:0045943">
    <property type="term" value="P:positive regulation of transcription by RNA polymerase I"/>
    <property type="evidence" value="ECO:0007669"/>
    <property type="project" value="InterPro"/>
</dbReference>
<evidence type="ECO:0000256" key="2">
    <source>
        <dbReference type="ARBA" id="ARBA00022517"/>
    </source>
</evidence>
<dbReference type="GO" id="GO:0032040">
    <property type="term" value="C:small-subunit processome"/>
    <property type="evidence" value="ECO:0007669"/>
    <property type="project" value="InterPro"/>
</dbReference>
<dbReference type="Gene3D" id="2.130.10.10">
    <property type="entry name" value="YVTN repeat-like/Quinoprotein amine dehydrogenase"/>
    <property type="match status" value="2"/>
</dbReference>
<keyword evidence="2" id="KW-0690">Ribosome biogenesis</keyword>
<keyword evidence="7" id="KW-0539">Nucleus</keyword>
<dbReference type="Pfam" id="PF23869">
    <property type="entry name" value="Beta-prop_WDR75_1st"/>
    <property type="match status" value="1"/>
</dbReference>
<sequence length="448" mass="50706">MKPKMSVLLDVSGNSKQTTISGEGSLLASVRGENLHLWNFSSEKLNTFTFRNAKFTCATFHPLEACVAAGEGLGRIVLWRGLDQLEDPITMVLHWHPHPVSDVVFSHDGSNILSGGEEGVLVMWQYSTHHKEFLPRLGAPINHLAISPDDSLTAVSQKENVIRLINNIEWKVKRAIQGLRQLIIFIRFYLPQTDQHAFSLDVARQNYVSRTKHEHMFYTQIDHVAFSDDGSWLATVERRDDKKTALELRLKFWEYKKVINGNMTLIYVPNTCVDPPHDKKIVAVQFQPKQNTDDTTGPLAMTAGRDGKFKIWILAEEAVIKGKKYSWSCRSVGYYGDKPCQDATFSQDGSLLAVAYDQTITLWTPETNELRKTLALPYPDEEIKKIQFGTNSSSQYLVSITNQYLTVWNLLSCSVWWSVEAPVACLVPDPQSNLICVFVAFNKNTTHL</sequence>
<dbReference type="PANTHER" id="PTHR44215:SF1">
    <property type="entry name" value="WD REPEAT-CONTAINING PROTEIN 75"/>
    <property type="match status" value="1"/>
</dbReference>
<evidence type="ECO:0000256" key="4">
    <source>
        <dbReference type="ARBA" id="ARBA00022574"/>
    </source>
</evidence>
<dbReference type="InterPro" id="IPR057644">
    <property type="entry name" value="Beta-prop_WDR75_2nd"/>
</dbReference>
<evidence type="ECO:0000259" key="9">
    <source>
        <dbReference type="Pfam" id="PF23769"/>
    </source>
</evidence>
<dbReference type="GO" id="GO:0006364">
    <property type="term" value="P:rRNA processing"/>
    <property type="evidence" value="ECO:0007669"/>
    <property type="project" value="UniProtKB-KW"/>
</dbReference>
<dbReference type="AlphaFoldDB" id="A0A9W9Z5J8"/>
<reference evidence="10" key="1">
    <citation type="submission" date="2023-01" db="EMBL/GenBank/DDBJ databases">
        <title>Genome assembly of the deep-sea coral Lophelia pertusa.</title>
        <authorList>
            <person name="Herrera S."/>
            <person name="Cordes E."/>
        </authorList>
    </citation>
    <scope>NUCLEOTIDE SEQUENCE</scope>
    <source>
        <strain evidence="10">USNM1676648</strain>
        <tissue evidence="10">Polyp</tissue>
    </source>
</reference>
<dbReference type="Pfam" id="PF23769">
    <property type="entry name" value="Beta-prop_WDR75_2nd"/>
    <property type="match status" value="1"/>
</dbReference>
<dbReference type="GO" id="GO:2000234">
    <property type="term" value="P:positive regulation of rRNA processing"/>
    <property type="evidence" value="ECO:0007669"/>
    <property type="project" value="TreeGrafter"/>
</dbReference>
<evidence type="ECO:0000256" key="7">
    <source>
        <dbReference type="ARBA" id="ARBA00023242"/>
    </source>
</evidence>
<keyword evidence="5" id="KW-0677">Repeat</keyword>
<dbReference type="PROSITE" id="PS50294">
    <property type="entry name" value="WD_REPEATS_REGION"/>
    <property type="match status" value="1"/>
</dbReference>
<evidence type="ECO:0000256" key="1">
    <source>
        <dbReference type="ARBA" id="ARBA00004604"/>
    </source>
</evidence>
<name>A0A9W9Z5J8_9CNID</name>
<evidence type="ECO:0000256" key="8">
    <source>
        <dbReference type="PROSITE-ProRule" id="PRU00221"/>
    </source>
</evidence>
<evidence type="ECO:0000256" key="6">
    <source>
        <dbReference type="ARBA" id="ARBA00023163"/>
    </source>
</evidence>
<evidence type="ECO:0000313" key="10">
    <source>
        <dbReference type="EMBL" id="KAJ7375351.1"/>
    </source>
</evidence>
<comment type="caution">
    <text evidence="10">The sequence shown here is derived from an EMBL/GenBank/DDBJ whole genome shotgun (WGS) entry which is preliminary data.</text>
</comment>
<keyword evidence="3" id="KW-0698">rRNA processing</keyword>
<dbReference type="Proteomes" id="UP001163046">
    <property type="component" value="Unassembled WGS sequence"/>
</dbReference>
<evidence type="ECO:0000256" key="5">
    <source>
        <dbReference type="ARBA" id="ARBA00022737"/>
    </source>
</evidence>
<feature type="repeat" description="WD" evidence="8">
    <location>
        <begin position="93"/>
        <end position="128"/>
    </location>
</feature>
<proteinExistence type="predicted"/>
<accession>A0A9W9Z5J8</accession>
<evidence type="ECO:0000256" key="3">
    <source>
        <dbReference type="ARBA" id="ARBA00022552"/>
    </source>
</evidence>
<dbReference type="InterPro" id="IPR053826">
    <property type="entry name" value="WDR75"/>
</dbReference>
<comment type="subcellular location">
    <subcellularLocation>
        <location evidence="1">Nucleus</location>
        <location evidence="1">Nucleolus</location>
    </subcellularLocation>
</comment>
<dbReference type="SUPFAM" id="SSF69322">
    <property type="entry name" value="Tricorn protease domain 2"/>
    <property type="match status" value="1"/>
</dbReference>
<evidence type="ECO:0000313" key="11">
    <source>
        <dbReference type="Proteomes" id="UP001163046"/>
    </source>
</evidence>
<dbReference type="SMART" id="SM00320">
    <property type="entry name" value="WD40"/>
    <property type="match status" value="6"/>
</dbReference>
<gene>
    <name evidence="10" type="primary">WDR75_1</name>
    <name evidence="10" type="ORF">OS493_002102</name>
</gene>